<dbReference type="Proteomes" id="UP000799438">
    <property type="component" value="Unassembled WGS sequence"/>
</dbReference>
<organism evidence="1 2">
    <name type="scientific">Aplosporella prunicola CBS 121167</name>
    <dbReference type="NCBI Taxonomy" id="1176127"/>
    <lineage>
        <taxon>Eukaryota</taxon>
        <taxon>Fungi</taxon>
        <taxon>Dikarya</taxon>
        <taxon>Ascomycota</taxon>
        <taxon>Pezizomycotina</taxon>
        <taxon>Dothideomycetes</taxon>
        <taxon>Dothideomycetes incertae sedis</taxon>
        <taxon>Botryosphaeriales</taxon>
        <taxon>Aplosporellaceae</taxon>
        <taxon>Aplosporella</taxon>
    </lineage>
</organism>
<proteinExistence type="predicted"/>
<dbReference type="AlphaFoldDB" id="A0A6A6B3R3"/>
<dbReference type="EMBL" id="ML995499">
    <property type="protein sequence ID" value="KAF2137905.1"/>
    <property type="molecule type" value="Genomic_DNA"/>
</dbReference>
<accession>A0A6A6B3R3</accession>
<reference evidence="1" key="1">
    <citation type="journal article" date="2020" name="Stud. Mycol.">
        <title>101 Dothideomycetes genomes: a test case for predicting lifestyles and emergence of pathogens.</title>
        <authorList>
            <person name="Haridas S."/>
            <person name="Albert R."/>
            <person name="Binder M."/>
            <person name="Bloem J."/>
            <person name="Labutti K."/>
            <person name="Salamov A."/>
            <person name="Andreopoulos B."/>
            <person name="Baker S."/>
            <person name="Barry K."/>
            <person name="Bills G."/>
            <person name="Bluhm B."/>
            <person name="Cannon C."/>
            <person name="Castanera R."/>
            <person name="Culley D."/>
            <person name="Daum C."/>
            <person name="Ezra D."/>
            <person name="Gonzalez J."/>
            <person name="Henrissat B."/>
            <person name="Kuo A."/>
            <person name="Liang C."/>
            <person name="Lipzen A."/>
            <person name="Lutzoni F."/>
            <person name="Magnuson J."/>
            <person name="Mondo S."/>
            <person name="Nolan M."/>
            <person name="Ohm R."/>
            <person name="Pangilinan J."/>
            <person name="Park H.-J."/>
            <person name="Ramirez L."/>
            <person name="Alfaro M."/>
            <person name="Sun H."/>
            <person name="Tritt A."/>
            <person name="Yoshinaga Y."/>
            <person name="Zwiers L.-H."/>
            <person name="Turgeon B."/>
            <person name="Goodwin S."/>
            <person name="Spatafora J."/>
            <person name="Crous P."/>
            <person name="Grigoriev I."/>
        </authorList>
    </citation>
    <scope>NUCLEOTIDE SEQUENCE</scope>
    <source>
        <strain evidence="1">CBS 121167</strain>
    </source>
</reference>
<name>A0A6A6B3R3_9PEZI</name>
<protein>
    <submittedName>
        <fullName evidence="1">Uncharacterized protein</fullName>
    </submittedName>
</protein>
<evidence type="ECO:0000313" key="1">
    <source>
        <dbReference type="EMBL" id="KAF2137905.1"/>
    </source>
</evidence>
<gene>
    <name evidence="1" type="ORF">K452DRAFT_312035</name>
</gene>
<sequence length="218" mass="25342">MLRRPEICRAARSSSLHLSTKPLQTRRTTLRLTTFGASSQPRRTVWKQTAAKMSARPPNPYMIFPSVFRRATEQPEVRYHRGTTQEFHGLVLLGVAVDILHHYPRDSNVNALRGEIINIGRDMGTSRIGDTNMTMWYVVRDMAELWVHDASEEFTELYLETLLFNTIVRAYDRFLRSPIYTTGHMTAHRVNALGYFRWGCRWNEGVDYLHDLQDQGLQ</sequence>
<dbReference type="RefSeq" id="XP_033393620.1">
    <property type="nucleotide sequence ID" value="XM_033543505.1"/>
</dbReference>
<dbReference type="GeneID" id="54301002"/>
<evidence type="ECO:0000313" key="2">
    <source>
        <dbReference type="Proteomes" id="UP000799438"/>
    </source>
</evidence>
<keyword evidence="2" id="KW-1185">Reference proteome</keyword>